<feature type="transmembrane region" description="Helical" evidence="5">
    <location>
        <begin position="195"/>
        <end position="213"/>
    </location>
</feature>
<keyword evidence="3 5" id="KW-1133">Transmembrane helix</keyword>
<evidence type="ECO:0000256" key="1">
    <source>
        <dbReference type="ARBA" id="ARBA00004141"/>
    </source>
</evidence>
<evidence type="ECO:0000256" key="3">
    <source>
        <dbReference type="ARBA" id="ARBA00022989"/>
    </source>
</evidence>
<evidence type="ECO:0000259" key="7">
    <source>
        <dbReference type="Pfam" id="PF13231"/>
    </source>
</evidence>
<evidence type="ECO:0000256" key="5">
    <source>
        <dbReference type="SAM" id="Phobius"/>
    </source>
</evidence>
<dbReference type="InterPro" id="IPR007016">
    <property type="entry name" value="O-antigen_ligase-rel_domated"/>
</dbReference>
<dbReference type="Pfam" id="PF04932">
    <property type="entry name" value="Wzy_C"/>
    <property type="match status" value="1"/>
</dbReference>
<keyword evidence="4 5" id="KW-0472">Membrane</keyword>
<feature type="transmembrane region" description="Helical" evidence="5">
    <location>
        <begin position="434"/>
        <end position="453"/>
    </location>
</feature>
<dbReference type="Proteomes" id="UP000176253">
    <property type="component" value="Unassembled WGS sequence"/>
</dbReference>
<feature type="transmembrane region" description="Helical" evidence="5">
    <location>
        <begin position="242"/>
        <end position="258"/>
    </location>
</feature>
<feature type="domain" description="O-antigen ligase-related" evidence="6">
    <location>
        <begin position="225"/>
        <end position="442"/>
    </location>
</feature>
<feature type="transmembrane region" description="Helical" evidence="5">
    <location>
        <begin position="668"/>
        <end position="684"/>
    </location>
</feature>
<feature type="transmembrane region" description="Helical" evidence="5">
    <location>
        <begin position="493"/>
        <end position="511"/>
    </location>
</feature>
<feature type="transmembrane region" description="Helical" evidence="5">
    <location>
        <begin position="719"/>
        <end position="751"/>
    </location>
</feature>
<evidence type="ECO:0000313" key="8">
    <source>
        <dbReference type="EMBL" id="OGG18061.1"/>
    </source>
</evidence>
<dbReference type="AlphaFoldDB" id="A0A1F6A030"/>
<reference evidence="8 9" key="1">
    <citation type="journal article" date="2016" name="Nat. Commun.">
        <title>Thousands of microbial genomes shed light on interconnected biogeochemical processes in an aquifer system.</title>
        <authorList>
            <person name="Anantharaman K."/>
            <person name="Brown C.T."/>
            <person name="Hug L.A."/>
            <person name="Sharon I."/>
            <person name="Castelle C.J."/>
            <person name="Probst A.J."/>
            <person name="Thomas B.C."/>
            <person name="Singh A."/>
            <person name="Wilkins M.J."/>
            <person name="Karaoz U."/>
            <person name="Brodie E.L."/>
            <person name="Williams K.H."/>
            <person name="Hubbard S.S."/>
            <person name="Banfield J.F."/>
        </authorList>
    </citation>
    <scope>NUCLEOTIDE SEQUENCE [LARGE SCALE GENOMIC DNA]</scope>
</reference>
<feature type="transmembrane region" description="Helical" evidence="5">
    <location>
        <begin position="270"/>
        <end position="287"/>
    </location>
</feature>
<evidence type="ECO:0000256" key="2">
    <source>
        <dbReference type="ARBA" id="ARBA00022692"/>
    </source>
</evidence>
<protein>
    <submittedName>
        <fullName evidence="8">Uncharacterized protein</fullName>
    </submittedName>
</protein>
<feature type="transmembrane region" description="Helical" evidence="5">
    <location>
        <begin position="108"/>
        <end position="126"/>
    </location>
</feature>
<accession>A0A1F6A030</accession>
<feature type="transmembrane region" description="Helical" evidence="5">
    <location>
        <begin position="867"/>
        <end position="889"/>
    </location>
</feature>
<dbReference type="InterPro" id="IPR038731">
    <property type="entry name" value="RgtA/B/C-like"/>
</dbReference>
<evidence type="ECO:0000259" key="6">
    <source>
        <dbReference type="Pfam" id="PF04932"/>
    </source>
</evidence>
<comment type="caution">
    <text evidence="8">The sequence shown here is derived from an EMBL/GenBank/DDBJ whole genome shotgun (WGS) entry which is preliminary data.</text>
</comment>
<feature type="transmembrane region" description="Helical" evidence="5">
    <location>
        <begin position="842"/>
        <end position="861"/>
    </location>
</feature>
<feature type="transmembrane region" description="Helical" evidence="5">
    <location>
        <begin position="644"/>
        <end position="661"/>
    </location>
</feature>
<dbReference type="InterPro" id="IPR051533">
    <property type="entry name" value="WaaL-like"/>
</dbReference>
<feature type="domain" description="Glycosyltransferase RgtA/B/C/D-like" evidence="7">
    <location>
        <begin position="637"/>
        <end position="778"/>
    </location>
</feature>
<dbReference type="PANTHER" id="PTHR37422:SF13">
    <property type="entry name" value="LIPOPOLYSACCHARIDE BIOSYNTHESIS PROTEIN PA4999-RELATED"/>
    <property type="match status" value="1"/>
</dbReference>
<feature type="transmembrane region" description="Helical" evidence="5">
    <location>
        <begin position="12"/>
        <end position="28"/>
    </location>
</feature>
<feature type="transmembrane region" description="Helical" evidence="5">
    <location>
        <begin position="465"/>
        <end position="487"/>
    </location>
</feature>
<comment type="subcellular location">
    <subcellularLocation>
        <location evidence="1">Membrane</location>
        <topology evidence="1">Multi-pass membrane protein</topology>
    </subcellularLocation>
</comment>
<feature type="transmembrane region" description="Helical" evidence="5">
    <location>
        <begin position="78"/>
        <end position="96"/>
    </location>
</feature>
<feature type="transmembrane region" description="Helical" evidence="5">
    <location>
        <begin position="48"/>
        <end position="66"/>
    </location>
</feature>
<sequence length="1032" mass="119314">MHKLLRWLDDHLLPVFAGFILVFIPLYPKLPLMDVLPGYNVRIRLEDIIVSLCLAIFVINLFRKKITLSSNPLLRPIAIYLLIGFMSLLSAIFIIKTIPLETIHIQKALLHLFRRLEYFSLFFIFYSSIRSLKQIKAYLLLLIITVVLVSLYGFGQKYLYWPAYSTMNREFAKGWQLYLTEHARVLSTFGGHYDLAAFIMMSEVILWSLFFAIRKIYLKILIFLVIAMAFWTLILTASRTSFIAYIFGLLFMFFFWAYEKGIFWSTSRFLLVSFLSIIVMLSFGDLSERFTKFFKIDQRLTGIKMLLTSPIGNPPKDRAYFLENNPDILDRITSKSDQPPKLARPSDVYQDLPLMITKEGTLAAVPRTYSQTAFRYDLSTAIRLDALWPQAINGFMKNPLLGSGYSTLNKKNLMDFTEAESTDNDFLRALGETGLLGFIAFYGTLFFILYYLWRNLAIIKDPLIFSFIAGFAGLLFGLLVNAVYIDVFESSKVAFTFWALTGISLSTVKILKDKYQAEIPKPHLADIGKTLKLIKSRSLSFIKGDFFYLLLIIILAYFLRTYKINTPLADWHSWRQSDTASVTRNYVKHGINILFPTYDDLSNVASGRDNPRGLRFVEFPLYNLAHFFIDQVLIGYNLEMKGRLTSVLASLGSLIFLFLLVRKYCGRLAAALTAFFFAVLPFNIFFSRVILPEPFLVFTTSGMIYFFDRWQGERGVKKILLFLISFVFTLSALLVKPYAVFLFLPLIYLWFRHRPLNFISFIKLGVFFLLAILPLLWWRWWASHYPEGTPANLWLLNGDGIRFKGAFFFWLFADRLGRLILGFYGLPLLISGILAKKDKEGLLFHIWGLSLLLYVTIFATGNVRHDYYQVLTIPIISIYLAKGVIFLEFLAQKFTGRLKTYSLVLILIIFMEMFGWYYIRDFYNINHPEIVVAGQAVELMTPAKALVIAPYNGDTAFLYQTRRAGWPIMEKTVEEMINMSAHYYVSVNFDDLTKELYARATDADLSRRKYKLIKASDKFVLIQLVPDSLLPR</sequence>
<feature type="transmembrane region" description="Helical" evidence="5">
    <location>
        <begin position="539"/>
        <end position="559"/>
    </location>
</feature>
<evidence type="ECO:0000256" key="4">
    <source>
        <dbReference type="ARBA" id="ARBA00023136"/>
    </source>
</evidence>
<proteinExistence type="predicted"/>
<gene>
    <name evidence="8" type="ORF">A3D78_01015</name>
</gene>
<feature type="transmembrane region" description="Helical" evidence="5">
    <location>
        <begin position="819"/>
        <end position="835"/>
    </location>
</feature>
<dbReference type="Pfam" id="PF13231">
    <property type="entry name" value="PMT_2"/>
    <property type="match status" value="1"/>
</dbReference>
<name>A0A1F6A030_9BACT</name>
<feature type="transmembrane region" description="Helical" evidence="5">
    <location>
        <begin position="757"/>
        <end position="781"/>
    </location>
</feature>
<feature type="transmembrane region" description="Helical" evidence="5">
    <location>
        <begin position="220"/>
        <end position="236"/>
    </location>
</feature>
<feature type="transmembrane region" description="Helical" evidence="5">
    <location>
        <begin position="138"/>
        <end position="155"/>
    </location>
</feature>
<organism evidence="8 9">
    <name type="scientific">Candidatus Gottesmanbacteria bacterium RIFCSPHIGHO2_02_FULL_39_14</name>
    <dbReference type="NCBI Taxonomy" id="1798383"/>
    <lineage>
        <taxon>Bacteria</taxon>
        <taxon>Candidatus Gottesmaniibacteriota</taxon>
    </lineage>
</organism>
<evidence type="ECO:0000313" key="9">
    <source>
        <dbReference type="Proteomes" id="UP000176253"/>
    </source>
</evidence>
<feature type="transmembrane region" description="Helical" evidence="5">
    <location>
        <begin position="901"/>
        <end position="919"/>
    </location>
</feature>
<dbReference type="GO" id="GO:0016020">
    <property type="term" value="C:membrane"/>
    <property type="evidence" value="ECO:0007669"/>
    <property type="project" value="UniProtKB-SubCell"/>
</dbReference>
<keyword evidence="2 5" id="KW-0812">Transmembrane</keyword>
<dbReference type="PANTHER" id="PTHR37422">
    <property type="entry name" value="TEICHURONIC ACID BIOSYNTHESIS PROTEIN TUAE"/>
    <property type="match status" value="1"/>
</dbReference>
<dbReference type="STRING" id="1798383.A3D78_01015"/>
<dbReference type="EMBL" id="MFJM01000023">
    <property type="protein sequence ID" value="OGG18061.1"/>
    <property type="molecule type" value="Genomic_DNA"/>
</dbReference>